<organism evidence="1 2">
    <name type="scientific">Saccharopolyspora phatthalungensis</name>
    <dbReference type="NCBI Taxonomy" id="664693"/>
    <lineage>
        <taxon>Bacteria</taxon>
        <taxon>Bacillati</taxon>
        <taxon>Actinomycetota</taxon>
        <taxon>Actinomycetes</taxon>
        <taxon>Pseudonocardiales</taxon>
        <taxon>Pseudonocardiaceae</taxon>
        <taxon>Saccharopolyspora</taxon>
    </lineage>
</organism>
<dbReference type="RefSeq" id="WP_184728344.1">
    <property type="nucleotide sequence ID" value="NZ_JACHIW010000001.1"/>
</dbReference>
<gene>
    <name evidence="1" type="ORF">BJ970_004936</name>
</gene>
<reference evidence="1 2" key="1">
    <citation type="submission" date="2020-08" db="EMBL/GenBank/DDBJ databases">
        <title>Sequencing the genomes of 1000 actinobacteria strains.</title>
        <authorList>
            <person name="Klenk H.-P."/>
        </authorList>
    </citation>
    <scope>NUCLEOTIDE SEQUENCE [LARGE SCALE GENOMIC DNA]</scope>
    <source>
        <strain evidence="1 2">DSM 45584</strain>
    </source>
</reference>
<comment type="caution">
    <text evidence="1">The sequence shown here is derived from an EMBL/GenBank/DDBJ whole genome shotgun (WGS) entry which is preliminary data.</text>
</comment>
<dbReference type="Proteomes" id="UP000584374">
    <property type="component" value="Unassembled WGS sequence"/>
</dbReference>
<dbReference type="AlphaFoldDB" id="A0A840Q4H5"/>
<dbReference type="InterPro" id="IPR013493">
    <property type="entry name" value="CHP02677"/>
</dbReference>
<accession>A0A840Q4H5</accession>
<name>A0A840Q4H5_9PSEU</name>
<keyword evidence="2" id="KW-1185">Reference proteome</keyword>
<evidence type="ECO:0000313" key="1">
    <source>
        <dbReference type="EMBL" id="MBB5157402.1"/>
    </source>
</evidence>
<proteinExistence type="predicted"/>
<dbReference type="EMBL" id="JACHIW010000001">
    <property type="protein sequence ID" value="MBB5157402.1"/>
    <property type="molecule type" value="Genomic_DNA"/>
</dbReference>
<dbReference type="NCBIfam" id="TIGR02677">
    <property type="entry name" value="TIGR02677 family protein"/>
    <property type="match status" value="1"/>
</dbReference>
<protein>
    <submittedName>
        <fullName evidence="1">Uncharacterized protein (TIGR02677 family)</fullName>
    </submittedName>
</protein>
<dbReference type="Pfam" id="PF09660">
    <property type="entry name" value="DUF2397"/>
    <property type="match status" value="1"/>
</dbReference>
<sequence length="534" mass="58543">MDDDDELVEAWESAGAKILVLAEAGVLPGRMPVVRYLGLKAAPFYRIVLDVLVDEESRLGLQLSTATITQRVTERLEQATGGAVDCPPVAKLLEQLYEWGNVDRIHNTHRKGSPQEYLRQDYLYQMTPAGTVVHRELARIDQELGMTGALQASMLPEVRAALVALVAALGEPKAEDRDRQAYIAFTRVVNGFTQLSENAKLFVQGLNRSLNLDSAEKAERFLAYKQLVVDYLQTFSIGIAKYAAGIAEGIEAAEQRGVLAALSEIAAVEAAPALGVSTEQAAARDAEVMRARWLGLRRWFFPDGDQQPVVTTLADRSVEAISRIMTTVRQLNEERFRRVNRKADLVTMARWFSAADTDVVSLWRAGFGLYPARHVGAPHPVETEIDIRPGIGWWEGVAPPISPRLRTQGPRASGGVASRLPNQGKAKKLLREKQRAEDAAVEAAARSLAGRSPCLLSSLTHLPAEEFDLLLRCLDVALARRAHDGVRYAETSDGLIRVTLRPPAPDDTATITTPRGTMCIADFHITLEDMGSAL</sequence>
<evidence type="ECO:0000313" key="2">
    <source>
        <dbReference type="Proteomes" id="UP000584374"/>
    </source>
</evidence>